<reference evidence="1 2" key="1">
    <citation type="submission" date="2016-07" db="EMBL/GenBank/DDBJ databases">
        <title>Comparative genomics of the Campylobacter concisus group.</title>
        <authorList>
            <person name="Miller W.G."/>
            <person name="Yee E."/>
            <person name="Chapman M.H."/>
            <person name="Huynh S."/>
            <person name="Bono J.L."/>
            <person name="On S.L.W."/>
            <person name="StLeger J."/>
            <person name="Foster G."/>
            <person name="Parker C.T."/>
        </authorList>
    </citation>
    <scope>NUCLEOTIDE SEQUENCE [LARGE SCALE GENOMIC DNA]</scope>
    <source>
        <strain evidence="1 2">CCUG 21559</strain>
    </source>
</reference>
<proteinExistence type="predicted"/>
<evidence type="ECO:0000313" key="1">
    <source>
        <dbReference type="EMBL" id="QCD44684.1"/>
    </source>
</evidence>
<accession>A0A6G5QGD7</accession>
<gene>
    <name evidence="1" type="ORF">CMUC_0895</name>
</gene>
<name>A0A6G5QGD7_9BACT</name>
<evidence type="ECO:0000313" key="2">
    <source>
        <dbReference type="Proteomes" id="UP000503264"/>
    </source>
</evidence>
<protein>
    <recommendedName>
        <fullName evidence="3">SinR family protein</fullName>
    </recommendedName>
</protein>
<dbReference type="Proteomes" id="UP000503264">
    <property type="component" value="Chromosome"/>
</dbReference>
<organism evidence="1 2">
    <name type="scientific">Campylobacter mucosalis CCUG 21559</name>
    <dbReference type="NCBI Taxonomy" id="1032067"/>
    <lineage>
        <taxon>Bacteria</taxon>
        <taxon>Pseudomonadati</taxon>
        <taxon>Campylobacterota</taxon>
        <taxon>Epsilonproteobacteria</taxon>
        <taxon>Campylobacterales</taxon>
        <taxon>Campylobacteraceae</taxon>
        <taxon>Campylobacter</taxon>
    </lineage>
</organism>
<keyword evidence="2" id="KW-1185">Reference proteome</keyword>
<dbReference type="AlphaFoldDB" id="A0A6G5QGD7"/>
<dbReference type="EMBL" id="CP012542">
    <property type="protein sequence ID" value="QCD44684.1"/>
    <property type="molecule type" value="Genomic_DNA"/>
</dbReference>
<sequence length="89" mass="10226">MNTLIISYDLNKQGQNYNELHEAIKRLGSWWHCLDSTWLIKTNYSSVQVRDYLKTYMDANDTLLVVAYGSGAAWSGFGKECSDWLKANL</sequence>
<evidence type="ECO:0008006" key="3">
    <source>
        <dbReference type="Google" id="ProtNLM"/>
    </source>
</evidence>